<dbReference type="SUPFAM" id="SSF46785">
    <property type="entry name" value="Winged helix' DNA-binding domain"/>
    <property type="match status" value="1"/>
</dbReference>
<dbReference type="InterPro" id="IPR001845">
    <property type="entry name" value="HTH_ArsR_DNA-bd_dom"/>
</dbReference>
<evidence type="ECO:0000313" key="3">
    <source>
        <dbReference type="Proteomes" id="UP001238805"/>
    </source>
</evidence>
<dbReference type="InterPro" id="IPR036390">
    <property type="entry name" value="WH_DNA-bd_sf"/>
</dbReference>
<protein>
    <submittedName>
        <fullName evidence="2">ArsR family transcriptional regulator</fullName>
    </submittedName>
</protein>
<dbReference type="Proteomes" id="UP001238805">
    <property type="component" value="Chromosome"/>
</dbReference>
<accession>A0ABY8VRN9</accession>
<reference evidence="2 3" key="1">
    <citation type="submission" date="2023-05" db="EMBL/GenBank/DDBJ databases">
        <title>Corynebacterium suedekumii sp. nov. and Corynebacterium breve sp. nov. isolated from raw cow's milk.</title>
        <authorList>
            <person name="Baer M.K."/>
            <person name="Mehl L."/>
            <person name="Hellmuth R."/>
            <person name="Marke G."/>
            <person name="Lipski A."/>
        </authorList>
    </citation>
    <scope>NUCLEOTIDE SEQUENCE [LARGE SCALE GENOMIC DNA]</scope>
    <source>
        <strain evidence="2 3">LM112</strain>
    </source>
</reference>
<sequence length="33" mass="3668">MPTHKEIMAETELSKRSVAYHLAALRKAGLISD</sequence>
<feature type="domain" description="HTH arsR-type" evidence="1">
    <location>
        <begin position="5"/>
        <end position="32"/>
    </location>
</feature>
<proteinExistence type="predicted"/>
<keyword evidence="3" id="KW-1185">Reference proteome</keyword>
<gene>
    <name evidence="2" type="ORF">QP029_06900</name>
</gene>
<dbReference type="RefSeq" id="WP_284876178.1">
    <property type="nucleotide sequence ID" value="NZ_CP126970.1"/>
</dbReference>
<organism evidence="2 3">
    <name type="scientific">Corynebacterium suedekumii</name>
    <dbReference type="NCBI Taxonomy" id="3049801"/>
    <lineage>
        <taxon>Bacteria</taxon>
        <taxon>Bacillati</taxon>
        <taxon>Actinomycetota</taxon>
        <taxon>Actinomycetes</taxon>
        <taxon>Mycobacteriales</taxon>
        <taxon>Corynebacteriaceae</taxon>
        <taxon>Corynebacterium</taxon>
    </lineage>
</organism>
<evidence type="ECO:0000259" key="1">
    <source>
        <dbReference type="Pfam" id="PF01022"/>
    </source>
</evidence>
<dbReference type="Gene3D" id="1.10.10.10">
    <property type="entry name" value="Winged helix-like DNA-binding domain superfamily/Winged helix DNA-binding domain"/>
    <property type="match status" value="1"/>
</dbReference>
<dbReference type="EMBL" id="CP126970">
    <property type="protein sequence ID" value="WIM71612.1"/>
    <property type="molecule type" value="Genomic_DNA"/>
</dbReference>
<dbReference type="Pfam" id="PF01022">
    <property type="entry name" value="HTH_5"/>
    <property type="match status" value="1"/>
</dbReference>
<name>A0ABY8VRN9_9CORY</name>
<dbReference type="InterPro" id="IPR036388">
    <property type="entry name" value="WH-like_DNA-bd_sf"/>
</dbReference>
<evidence type="ECO:0000313" key="2">
    <source>
        <dbReference type="EMBL" id="WIM71612.1"/>
    </source>
</evidence>